<dbReference type="InterPro" id="IPR013033">
    <property type="entry name" value="MinC"/>
</dbReference>
<proteinExistence type="inferred from homology"/>
<accession>A0A398DY55</accession>
<dbReference type="InterPro" id="IPR016098">
    <property type="entry name" value="CAP/MinC_C"/>
</dbReference>
<dbReference type="PANTHER" id="PTHR34108:SF1">
    <property type="entry name" value="SEPTUM SITE-DETERMINING PROTEIN MINC"/>
    <property type="match status" value="1"/>
</dbReference>
<dbReference type="PANTHER" id="PTHR34108">
    <property type="entry name" value="SEPTUM SITE-DETERMINING PROTEIN MINC"/>
    <property type="match status" value="1"/>
</dbReference>
<dbReference type="Gene3D" id="2.160.20.70">
    <property type="match status" value="1"/>
</dbReference>
<evidence type="ECO:0000256" key="4">
    <source>
        <dbReference type="ARBA" id="ARBA00023306"/>
    </source>
</evidence>
<feature type="domain" description="Septum formation inhibitor MinC C-terminal" evidence="6">
    <location>
        <begin position="129"/>
        <end position="191"/>
    </location>
</feature>
<sequence>MCAVPVWHHSFTACCSSTLICTEGKMAATSPTNTVVFKGSQTEILALVNPKAKWKEAEHVLLIQAAAQHHILPQLKLQVDLQNRACGLKTLAKLEKDLRKVVGDNLGITNYRIRGSKKDTPLSETTLIIAHDLIRGEVIQTTKDVVVVGSVLEGSRVETMRSCFVFGAIRGTVLAGTQGIQDAVITCLEVTGGASLSVGSASAILHLAPAGIRSHYYVASATQGRLNVETRFLE</sequence>
<dbReference type="Pfam" id="PF03775">
    <property type="entry name" value="MinC_C"/>
    <property type="match status" value="1"/>
</dbReference>
<keyword evidence="2" id="KW-0132">Cell division</keyword>
<dbReference type="EMBL" id="QXIY01000018">
    <property type="protein sequence ID" value="RIE16827.1"/>
    <property type="molecule type" value="Genomic_DNA"/>
</dbReference>
<name>A0A398DY55_9BACT</name>
<dbReference type="GO" id="GO:0000902">
    <property type="term" value="P:cell morphogenesis"/>
    <property type="evidence" value="ECO:0007669"/>
    <property type="project" value="InterPro"/>
</dbReference>
<keyword evidence="8" id="KW-1185">Reference proteome</keyword>
<protein>
    <recommendedName>
        <fullName evidence="6">Septum formation inhibitor MinC C-terminal domain-containing protein</fullName>
    </recommendedName>
</protein>
<gene>
    <name evidence="7" type="ORF">SMC1_04685</name>
</gene>
<evidence type="ECO:0000256" key="5">
    <source>
        <dbReference type="ARBA" id="ARBA00025606"/>
    </source>
</evidence>
<dbReference type="GO" id="GO:1901891">
    <property type="term" value="P:regulation of cell septum assembly"/>
    <property type="evidence" value="ECO:0007669"/>
    <property type="project" value="InterPro"/>
</dbReference>
<dbReference type="Proteomes" id="UP000266113">
    <property type="component" value="Unassembled WGS sequence"/>
</dbReference>
<organism evidence="7 8">
    <name type="scientific">Candidatus Cryosericum septentrionale</name>
    <dbReference type="NCBI Taxonomy" id="2290913"/>
    <lineage>
        <taxon>Bacteria</taxon>
        <taxon>Pseudomonadati</taxon>
        <taxon>Caldisericota/Cryosericota group</taxon>
        <taxon>Candidatus Cryosericota</taxon>
        <taxon>Candidatus Cryosericia</taxon>
        <taxon>Candidatus Cryosericales</taxon>
        <taxon>Candidatus Cryosericaceae</taxon>
        <taxon>Candidatus Cryosericum</taxon>
    </lineage>
</organism>
<comment type="caution">
    <text evidence="7">The sequence shown here is derived from an EMBL/GenBank/DDBJ whole genome shotgun (WGS) entry which is preliminary data.</text>
</comment>
<evidence type="ECO:0000313" key="8">
    <source>
        <dbReference type="Proteomes" id="UP000266113"/>
    </source>
</evidence>
<keyword evidence="3" id="KW-0717">Septation</keyword>
<keyword evidence="4" id="KW-0131">Cell cycle</keyword>
<dbReference type="OrthoDB" id="9808423at2"/>
<dbReference type="GO" id="GO:0000917">
    <property type="term" value="P:division septum assembly"/>
    <property type="evidence" value="ECO:0007669"/>
    <property type="project" value="UniProtKB-KW"/>
</dbReference>
<comment type="similarity">
    <text evidence="1">Belongs to the MinC family.</text>
</comment>
<dbReference type="SUPFAM" id="SSF63848">
    <property type="entry name" value="Cell-division inhibitor MinC, C-terminal domain"/>
    <property type="match status" value="1"/>
</dbReference>
<evidence type="ECO:0000256" key="3">
    <source>
        <dbReference type="ARBA" id="ARBA00023210"/>
    </source>
</evidence>
<dbReference type="InterPro" id="IPR005526">
    <property type="entry name" value="Septum_form_inhib_MinC_C"/>
</dbReference>
<evidence type="ECO:0000256" key="1">
    <source>
        <dbReference type="ARBA" id="ARBA00006291"/>
    </source>
</evidence>
<evidence type="ECO:0000259" key="6">
    <source>
        <dbReference type="Pfam" id="PF03775"/>
    </source>
</evidence>
<dbReference type="AlphaFoldDB" id="A0A398DY55"/>
<evidence type="ECO:0000256" key="2">
    <source>
        <dbReference type="ARBA" id="ARBA00022618"/>
    </source>
</evidence>
<comment type="function">
    <text evidence="5">Cell division inhibitor that blocks the formation of polar Z ring septums. Rapidly oscillates between the poles of the cell to destabilize FtsZ filaments that have formed before they mature into polar Z rings. Prevents FtsZ polymerization.</text>
</comment>
<dbReference type="InterPro" id="IPR036145">
    <property type="entry name" value="MinC_C_sf"/>
</dbReference>
<reference evidence="7 8" key="1">
    <citation type="submission" date="2018-09" db="EMBL/GenBank/DDBJ databases">
        <title>Discovery and Ecogenomic Context for Candidatus Cryosericales, a Global Caldiserica Order Active in Thawing Permafrost.</title>
        <authorList>
            <person name="Martinez M.A."/>
            <person name="Woodcroft B.J."/>
            <person name="Ignacio Espinoza J.C."/>
            <person name="Zayed A."/>
            <person name="Singleton C.M."/>
            <person name="Boyd J."/>
            <person name="Li Y.-F."/>
            <person name="Purvine S."/>
            <person name="Maughan H."/>
            <person name="Hodgkins S.B."/>
            <person name="Anderson D."/>
            <person name="Sederholm M."/>
            <person name="Temperton B."/>
            <person name="Saleska S.R."/>
            <person name="Tyson G.W."/>
            <person name="Rich V.I."/>
        </authorList>
    </citation>
    <scope>NUCLEOTIDE SEQUENCE [LARGE SCALE GENOMIC DNA]</scope>
    <source>
        <strain evidence="7 8">SMC1</strain>
    </source>
</reference>
<evidence type="ECO:0000313" key="7">
    <source>
        <dbReference type="EMBL" id="RIE16827.1"/>
    </source>
</evidence>